<feature type="transmembrane region" description="Helical" evidence="2">
    <location>
        <begin position="751"/>
        <end position="769"/>
    </location>
</feature>
<evidence type="ECO:0000313" key="4">
    <source>
        <dbReference type="Proteomes" id="UP000094527"/>
    </source>
</evidence>
<comment type="caution">
    <text evidence="3">The sequence shown here is derived from an EMBL/GenBank/DDBJ whole genome shotgun (WGS) entry which is preliminary data.</text>
</comment>
<keyword evidence="4" id="KW-1185">Reference proteome</keyword>
<feature type="region of interest" description="Disordered" evidence="1">
    <location>
        <begin position="383"/>
        <end position="407"/>
    </location>
</feature>
<dbReference type="AlphaFoldDB" id="A0A1D2M199"/>
<organism evidence="3 4">
    <name type="scientific">Orchesella cincta</name>
    <name type="common">Springtail</name>
    <name type="synonym">Podura cincta</name>
    <dbReference type="NCBI Taxonomy" id="48709"/>
    <lineage>
        <taxon>Eukaryota</taxon>
        <taxon>Metazoa</taxon>
        <taxon>Ecdysozoa</taxon>
        <taxon>Arthropoda</taxon>
        <taxon>Hexapoda</taxon>
        <taxon>Collembola</taxon>
        <taxon>Entomobryomorpha</taxon>
        <taxon>Entomobryoidea</taxon>
        <taxon>Orchesellidae</taxon>
        <taxon>Orchesellinae</taxon>
        <taxon>Orchesella</taxon>
    </lineage>
</organism>
<evidence type="ECO:0000313" key="3">
    <source>
        <dbReference type="EMBL" id="ODM86745.1"/>
    </source>
</evidence>
<keyword evidence="2" id="KW-0472">Membrane</keyword>
<sequence>MTVIPEHCELCHQLDTGHPRELSKMKIKVDPAGSLWILCYLLQLVSSDWTEECRKADENKIPIRCIWEGPAVTHATRGDKGQKRCCTPDTKEKIFKMQVYPAKHDSYYPTNLLHYTDEAMIQEGRSFCIVGEHFYQTQLFHWKQFKNWRPIAERFFDIGNHIDPLDSRLMNTFVPFDTDTIFAKRNKGYRNVLNTPNLKHDFKQVYCGTIQNPGGGPNGIPFGWWKESGYYSFCGHSGEYPYDTLGDKNPKKHIYRPAVSYEAMDPGCRNPYKVWVSRIDLDKLQLKNYLHFKIYADAVSIPPFGKKCPTGKMKTDFQLASSPMILPCDTVANAEPVSCPPSTAPCRPHYGSKKNFMPCMFSHHLASEAPMIFLAGVEEGSSGGGNATGGAPGGATPGGPGGGGGATSSGYFTEVHATWRFAQMPSHLITELHFATMIIEDDRPIRYFTSRLTDWEGVFQCGPVDFRRNDGSTIGGCSRSGEFLGWKSTETSRQRNSHYHCGLAQFCSLNYHQNATNNTDRPYGFSAQYKMIKPKQKSLGGWGYFQSRYIRDKDVNCHKDIPDNDPYFELVHNYPDGKQYAALPVKKKVYLDDKYRDVEDGKAELDDIMTPGRNAPNGEICGGVLGCETNGCNAAGKYTKNWAVVAKGSAGKALELALRDIWNDPAIVQTYYGTEKKITEYFGSKLIKQSLNPPGPVPDQWKDLTRSMKEMVQQDNTRCPCPFVPTTELPELQTKAPVEVQARHLHVVNMLIAWIILVPLSFFVSRYYKETFSKVFFLQEFWWYTIHVLALLTALLFMT</sequence>
<dbReference type="Proteomes" id="UP000094527">
    <property type="component" value="Unassembled WGS sequence"/>
</dbReference>
<reference evidence="3 4" key="1">
    <citation type="journal article" date="2016" name="Genome Biol. Evol.">
        <title>Gene Family Evolution Reflects Adaptation to Soil Environmental Stressors in the Genome of the Collembolan Orchesella cincta.</title>
        <authorList>
            <person name="Faddeeva-Vakhrusheva A."/>
            <person name="Derks M.F."/>
            <person name="Anvar S.Y."/>
            <person name="Agamennone V."/>
            <person name="Suring W."/>
            <person name="Smit S."/>
            <person name="van Straalen N.M."/>
            <person name="Roelofs D."/>
        </authorList>
    </citation>
    <scope>NUCLEOTIDE SEQUENCE [LARGE SCALE GENOMIC DNA]</scope>
    <source>
        <tissue evidence="3">Mixed pool</tissue>
    </source>
</reference>
<keyword evidence="2" id="KW-1133">Transmembrane helix</keyword>
<keyword evidence="2" id="KW-0812">Transmembrane</keyword>
<feature type="transmembrane region" description="Helical" evidence="2">
    <location>
        <begin position="781"/>
        <end position="798"/>
    </location>
</feature>
<dbReference type="EMBL" id="LJIJ01007389">
    <property type="protein sequence ID" value="ODM86745.1"/>
    <property type="molecule type" value="Genomic_DNA"/>
</dbReference>
<protein>
    <submittedName>
        <fullName evidence="3">Ferric-chelate reductase 1</fullName>
    </submittedName>
</protein>
<evidence type="ECO:0000256" key="2">
    <source>
        <dbReference type="SAM" id="Phobius"/>
    </source>
</evidence>
<accession>A0A1D2M199</accession>
<proteinExistence type="predicted"/>
<gene>
    <name evidence="3" type="ORF">Ocin01_19937</name>
</gene>
<name>A0A1D2M199_ORCCI</name>
<evidence type="ECO:0000256" key="1">
    <source>
        <dbReference type="SAM" id="MobiDB-lite"/>
    </source>
</evidence>